<feature type="compositionally biased region" description="Low complexity" evidence="1">
    <location>
        <begin position="81"/>
        <end position="96"/>
    </location>
</feature>
<evidence type="ECO:0000256" key="1">
    <source>
        <dbReference type="SAM" id="MobiDB-lite"/>
    </source>
</evidence>
<evidence type="ECO:0000313" key="2">
    <source>
        <dbReference type="EMBL" id="EGD82801.1"/>
    </source>
</evidence>
<dbReference type="KEGG" id="sre:PTSG_03451"/>
<dbReference type="OrthoDB" id="2015129at2759"/>
<keyword evidence="3" id="KW-1185">Reference proteome</keyword>
<dbReference type="PANTHER" id="PTHR47207:SF2">
    <property type="entry name" value="LARGE RIBOSOMAL SUBUNIT PROTEIN P3Y-RELATED"/>
    <property type="match status" value="1"/>
</dbReference>
<dbReference type="Pfam" id="PF00428">
    <property type="entry name" value="Ribosomal_60s"/>
    <property type="match status" value="1"/>
</dbReference>
<dbReference type="GO" id="GO:0003735">
    <property type="term" value="F:structural constituent of ribosome"/>
    <property type="evidence" value="ECO:0007669"/>
    <property type="project" value="InterPro"/>
</dbReference>
<reference evidence="2" key="1">
    <citation type="submission" date="2009-08" db="EMBL/GenBank/DDBJ databases">
        <title>Annotation of Salpingoeca rosetta.</title>
        <authorList>
            <consortium name="The Broad Institute Genome Sequencing Platform"/>
            <person name="Russ C."/>
            <person name="Cuomo C."/>
            <person name="Burger G."/>
            <person name="Gray M.W."/>
            <person name="Holland P.W.H."/>
            <person name="King N."/>
            <person name="Lang F.B.F."/>
            <person name="Roger A.J."/>
            <person name="Ruiz-Trillo I."/>
            <person name="Young S.K."/>
            <person name="Zeng Q."/>
            <person name="Gargeya S."/>
            <person name="Alvarado L."/>
            <person name="Berlin A."/>
            <person name="Chapman S.B."/>
            <person name="Chen Z."/>
            <person name="Freedman E."/>
            <person name="Gellesch M."/>
            <person name="Goldberg J."/>
            <person name="Griggs A."/>
            <person name="Gujja S."/>
            <person name="Heilman E."/>
            <person name="Heiman D."/>
            <person name="Howarth C."/>
            <person name="Mehta T."/>
            <person name="Neiman D."/>
            <person name="Pearson M."/>
            <person name="Roberts A."/>
            <person name="Saif S."/>
            <person name="Shea T."/>
            <person name="Shenoy N."/>
            <person name="Sisk P."/>
            <person name="Stolte C."/>
            <person name="Sykes S."/>
            <person name="White J."/>
            <person name="Yandava C."/>
            <person name="Haas B."/>
            <person name="Nusbaum C."/>
            <person name="Birren B."/>
        </authorList>
    </citation>
    <scope>NUCLEOTIDE SEQUENCE [LARGE SCALE GENOMIC DNA]</scope>
    <source>
        <strain evidence="2">ATCC 50818</strain>
    </source>
</reference>
<protein>
    <recommendedName>
        <fullName evidence="4">60S acidic ribosomal protein P3</fullName>
    </recommendedName>
</protein>
<dbReference type="GeneID" id="16076622"/>
<dbReference type="PANTHER" id="PTHR47207">
    <property type="entry name" value="60S ACIDIC RIBOSOMAL PROTEIN P3-1-RELATED"/>
    <property type="match status" value="1"/>
</dbReference>
<dbReference type="STRING" id="946362.F2U585"/>
<sequence length="118" mass="12161">MVYVFICKNEGGKWTAKGRGETAADLTAEGEDFFAVEKALKQTVLEHASYSGAVQISHTMVTPKSSVFVCQLGGAPVGGAAVAGASGDAGAPAAEEAAPEPEEEEESDDDMDGFSLFD</sequence>
<accession>F2U585</accession>
<gene>
    <name evidence="2" type="ORF">PTSG_03451</name>
</gene>
<dbReference type="Proteomes" id="UP000007799">
    <property type="component" value="Unassembled WGS sequence"/>
</dbReference>
<feature type="region of interest" description="Disordered" evidence="1">
    <location>
        <begin position="81"/>
        <end position="118"/>
    </location>
</feature>
<feature type="compositionally biased region" description="Acidic residues" evidence="1">
    <location>
        <begin position="97"/>
        <end position="112"/>
    </location>
</feature>
<dbReference type="EMBL" id="GL832961">
    <property type="protein sequence ID" value="EGD82801.1"/>
    <property type="molecule type" value="Genomic_DNA"/>
</dbReference>
<dbReference type="InParanoid" id="F2U585"/>
<dbReference type="InterPro" id="IPR044252">
    <property type="entry name" value="RPP3"/>
</dbReference>
<evidence type="ECO:0000313" key="3">
    <source>
        <dbReference type="Proteomes" id="UP000007799"/>
    </source>
</evidence>
<dbReference type="OMA" id="EWNAKQL"/>
<organism evidence="3">
    <name type="scientific">Salpingoeca rosetta (strain ATCC 50818 / BSB-021)</name>
    <dbReference type="NCBI Taxonomy" id="946362"/>
    <lineage>
        <taxon>Eukaryota</taxon>
        <taxon>Choanoflagellata</taxon>
        <taxon>Craspedida</taxon>
        <taxon>Salpingoecidae</taxon>
        <taxon>Salpingoeca</taxon>
    </lineage>
</organism>
<name>F2U585_SALR5</name>
<dbReference type="RefSeq" id="XP_004996036.1">
    <property type="nucleotide sequence ID" value="XM_004995979.1"/>
</dbReference>
<proteinExistence type="predicted"/>
<dbReference type="AlphaFoldDB" id="F2U585"/>
<dbReference type="eggNOG" id="ENOG502R7EZ">
    <property type="taxonomic scope" value="Eukaryota"/>
</dbReference>
<dbReference type="GO" id="GO:0005840">
    <property type="term" value="C:ribosome"/>
    <property type="evidence" value="ECO:0007669"/>
    <property type="project" value="InterPro"/>
</dbReference>
<evidence type="ECO:0008006" key="4">
    <source>
        <dbReference type="Google" id="ProtNLM"/>
    </source>
</evidence>